<comment type="similarity">
    <text evidence="2">Belongs to the aldehyde dehydrogenase family.</text>
</comment>
<dbReference type="STRING" id="1032480.MLP_40810"/>
<dbReference type="RefSeq" id="WP_013864932.1">
    <property type="nucleotide sequence ID" value="NC_015635.1"/>
</dbReference>
<protein>
    <recommendedName>
        <fullName evidence="3">L-glutamate gamma-semialdehyde dehydrogenase</fullName>
        <ecNumber evidence="3">1.2.1.88</ecNumber>
    </recommendedName>
</protein>
<reference evidence="8 9" key="1">
    <citation type="submission" date="2011-05" db="EMBL/GenBank/DDBJ databases">
        <title>Whole genome sequence of Microlunatus phosphovorus NM-1.</title>
        <authorList>
            <person name="Hosoyama A."/>
            <person name="Sasaki K."/>
            <person name="Harada T."/>
            <person name="Igarashi R."/>
            <person name="Kawakoshi A."/>
            <person name="Sasagawa M."/>
            <person name="Fukada J."/>
            <person name="Nakamura S."/>
            <person name="Katano Y."/>
            <person name="Hanada S."/>
            <person name="Kamagata Y."/>
            <person name="Nakamura N."/>
            <person name="Yamazaki S."/>
            <person name="Fujita N."/>
        </authorList>
    </citation>
    <scope>NUCLEOTIDE SEQUENCE [LARGE SCALE GENOMIC DNA]</scope>
    <source>
        <strain evidence="9">ATCC 700054 / DSM 10555 / JCM 9379 / NBRC 101784 / NCIMB 13414 / VKM Ac-1990 / NM-1</strain>
    </source>
</reference>
<keyword evidence="4 8" id="KW-0560">Oxidoreductase</keyword>
<feature type="domain" description="Aldehyde dehydrogenase" evidence="7">
    <location>
        <begin position="32"/>
        <end position="483"/>
    </location>
</feature>
<dbReference type="InterPro" id="IPR015590">
    <property type="entry name" value="Aldehyde_DH_dom"/>
</dbReference>
<dbReference type="KEGG" id="mph:MLP_40810"/>
<dbReference type="SUPFAM" id="SSF53720">
    <property type="entry name" value="ALDH-like"/>
    <property type="match status" value="1"/>
</dbReference>
<keyword evidence="5" id="KW-0520">NAD</keyword>
<organism evidence="8 9">
    <name type="scientific">Microlunatus phosphovorus (strain ATCC 700054 / DSM 10555 / JCM 9379 / NBRC 101784 / NCIMB 13414 / VKM Ac-1990 / NM-1)</name>
    <dbReference type="NCBI Taxonomy" id="1032480"/>
    <lineage>
        <taxon>Bacteria</taxon>
        <taxon>Bacillati</taxon>
        <taxon>Actinomycetota</taxon>
        <taxon>Actinomycetes</taxon>
        <taxon>Propionibacteriales</taxon>
        <taxon>Propionibacteriaceae</taxon>
        <taxon>Microlunatus</taxon>
    </lineage>
</organism>
<dbReference type="PANTHER" id="PTHR42862">
    <property type="entry name" value="DELTA-1-PYRROLINE-5-CARBOXYLATE DEHYDROGENASE 1, ISOFORM A-RELATED"/>
    <property type="match status" value="1"/>
</dbReference>
<dbReference type="eggNOG" id="COG1012">
    <property type="taxonomic scope" value="Bacteria"/>
</dbReference>
<dbReference type="Pfam" id="PF00171">
    <property type="entry name" value="Aldedh"/>
    <property type="match status" value="1"/>
</dbReference>
<sequence>MTIEQALTTARATAVDIPHVIGGREVRTGWTAPVVAPHDHHRPLGVVHWGTAAEAEAAINTALTAARDWHRQDWSQRVQPFRRAAELLAAGEWRDRLVAAAMLELSKTHGQADGDAAAETIDLLLAGIANLEAAYAVQPDSVDGVTNTLDYRPLEGFVFAVSPFNYASMSHLAFGPALLGNTVVWKPAESASWSAYLTLELLRVAGLPDGVINLVHGNGAEIGGTVLTHPELAAVHFTGSTATFQQIFTTVGTNIAGYRSYPRVVGETGGKGFVVVHPSADVDALTDAVVHGAFDYQGQKCSAASRLFVPRSLWPTVRDQLLDRTAQLRMGDPTEPGIQIGAVINARQFAKHEAALAQARAEGLVLTGGHADAQVGWFVEPTVLQVDDPQSPFLTEELFAPVTAALIYDDADWTKTLHLVDNATGYGLTGAVFATDEHAITEADDILRYTAGNYVINSHPTGAVVGQQPFGGARASGTNDKVGTVWNTIRFLSPRSVKRVAPRSSTTSQPV</sequence>
<dbReference type="EMBL" id="AP012204">
    <property type="protein sequence ID" value="BAK37095.1"/>
    <property type="molecule type" value="Genomic_DNA"/>
</dbReference>
<evidence type="ECO:0000256" key="2">
    <source>
        <dbReference type="ARBA" id="ARBA00009986"/>
    </source>
</evidence>
<dbReference type="GO" id="GO:0010133">
    <property type="term" value="P:L-proline catabolic process to L-glutamate"/>
    <property type="evidence" value="ECO:0007669"/>
    <property type="project" value="TreeGrafter"/>
</dbReference>
<dbReference type="Gene3D" id="3.40.605.10">
    <property type="entry name" value="Aldehyde Dehydrogenase, Chain A, domain 1"/>
    <property type="match status" value="1"/>
</dbReference>
<evidence type="ECO:0000313" key="9">
    <source>
        <dbReference type="Proteomes" id="UP000007947"/>
    </source>
</evidence>
<dbReference type="Proteomes" id="UP000007947">
    <property type="component" value="Chromosome"/>
</dbReference>
<evidence type="ECO:0000256" key="4">
    <source>
        <dbReference type="ARBA" id="ARBA00023002"/>
    </source>
</evidence>
<evidence type="ECO:0000256" key="3">
    <source>
        <dbReference type="ARBA" id="ARBA00012884"/>
    </source>
</evidence>
<evidence type="ECO:0000256" key="1">
    <source>
        <dbReference type="ARBA" id="ARBA00004786"/>
    </source>
</evidence>
<evidence type="ECO:0000313" key="8">
    <source>
        <dbReference type="EMBL" id="BAK37095.1"/>
    </source>
</evidence>
<evidence type="ECO:0000256" key="5">
    <source>
        <dbReference type="ARBA" id="ARBA00023027"/>
    </source>
</evidence>
<dbReference type="Gene3D" id="3.40.309.10">
    <property type="entry name" value="Aldehyde Dehydrogenase, Chain A, domain 2"/>
    <property type="match status" value="1"/>
</dbReference>
<dbReference type="InterPro" id="IPR016163">
    <property type="entry name" value="Ald_DH_C"/>
</dbReference>
<name>F5XRN2_MICPN</name>
<comment type="catalytic activity">
    <reaction evidence="6">
        <text>L-glutamate 5-semialdehyde + NAD(+) + H2O = L-glutamate + NADH + 2 H(+)</text>
        <dbReference type="Rhea" id="RHEA:30235"/>
        <dbReference type="ChEBI" id="CHEBI:15377"/>
        <dbReference type="ChEBI" id="CHEBI:15378"/>
        <dbReference type="ChEBI" id="CHEBI:29985"/>
        <dbReference type="ChEBI" id="CHEBI:57540"/>
        <dbReference type="ChEBI" id="CHEBI:57945"/>
        <dbReference type="ChEBI" id="CHEBI:58066"/>
        <dbReference type="EC" id="1.2.1.88"/>
    </reaction>
</comment>
<dbReference type="InterPro" id="IPR016162">
    <property type="entry name" value="Ald_DH_N"/>
</dbReference>
<dbReference type="AlphaFoldDB" id="F5XRN2"/>
<dbReference type="GO" id="GO:0009898">
    <property type="term" value="C:cytoplasmic side of plasma membrane"/>
    <property type="evidence" value="ECO:0007669"/>
    <property type="project" value="TreeGrafter"/>
</dbReference>
<dbReference type="PANTHER" id="PTHR42862:SF1">
    <property type="entry name" value="DELTA-1-PYRROLINE-5-CARBOXYLATE DEHYDROGENASE 2, ISOFORM A-RELATED"/>
    <property type="match status" value="1"/>
</dbReference>
<gene>
    <name evidence="8" type="ordered locus">MLP_40810</name>
</gene>
<dbReference type="InterPro" id="IPR016160">
    <property type="entry name" value="Ald_DH_CS_CYS"/>
</dbReference>
<dbReference type="HOGENOM" id="CLU_005391_4_1_11"/>
<comment type="pathway">
    <text evidence="1">Amino-acid degradation; L-proline degradation into L-glutamate; L-glutamate from L-proline: step 2/2.</text>
</comment>
<dbReference type="InterPro" id="IPR050485">
    <property type="entry name" value="Proline_metab_enzyme"/>
</dbReference>
<dbReference type="FunFam" id="3.40.309.10:FF:000005">
    <property type="entry name" value="1-pyrroline-5-carboxylate dehydrogenase 1"/>
    <property type="match status" value="1"/>
</dbReference>
<accession>F5XRN2</accession>
<proteinExistence type="inferred from homology"/>
<keyword evidence="9" id="KW-1185">Reference proteome</keyword>
<dbReference type="InterPro" id="IPR016161">
    <property type="entry name" value="Ald_DH/histidinol_DH"/>
</dbReference>
<evidence type="ECO:0000259" key="7">
    <source>
        <dbReference type="Pfam" id="PF00171"/>
    </source>
</evidence>
<dbReference type="EC" id="1.2.1.88" evidence="3"/>
<dbReference type="GO" id="GO:0003842">
    <property type="term" value="F:L-glutamate gamma-semialdehyde dehydrogenase activity"/>
    <property type="evidence" value="ECO:0007669"/>
    <property type="project" value="UniProtKB-EC"/>
</dbReference>
<dbReference type="GO" id="GO:0004657">
    <property type="term" value="F:proline dehydrogenase activity"/>
    <property type="evidence" value="ECO:0007669"/>
    <property type="project" value="UniProtKB-ARBA"/>
</dbReference>
<dbReference type="FunFam" id="3.40.605.10:FF:000006">
    <property type="entry name" value="1-pyrroline-5-carboxylate dehydrogenase"/>
    <property type="match status" value="1"/>
</dbReference>
<dbReference type="PROSITE" id="PS00070">
    <property type="entry name" value="ALDEHYDE_DEHYDR_CYS"/>
    <property type="match status" value="1"/>
</dbReference>
<evidence type="ECO:0000256" key="6">
    <source>
        <dbReference type="ARBA" id="ARBA00048142"/>
    </source>
</evidence>